<protein>
    <recommendedName>
        <fullName evidence="3">Secreted protein</fullName>
    </recommendedName>
</protein>
<keyword evidence="2" id="KW-1185">Reference proteome</keyword>
<evidence type="ECO:0000313" key="2">
    <source>
        <dbReference type="Proteomes" id="UP000746535"/>
    </source>
</evidence>
<dbReference type="Proteomes" id="UP000746535">
    <property type="component" value="Unassembled WGS sequence"/>
</dbReference>
<accession>A0ABX0YJN5</accession>
<reference evidence="1 2" key="1">
    <citation type="submission" date="2020-03" db="EMBL/GenBank/DDBJ databases">
        <authorList>
            <person name="Wang L."/>
            <person name="He N."/>
            <person name="Li Y."/>
            <person name="Fang Y."/>
            <person name="Zhang F."/>
        </authorList>
    </citation>
    <scope>NUCLEOTIDE SEQUENCE [LARGE SCALE GENOMIC DNA]</scope>
    <source>
        <strain evidence="2">hsmgli-8</strain>
    </source>
</reference>
<proteinExistence type="predicted"/>
<sequence>MFAWGVIVTLCTPLHISGRAWRLAVQGASAPPVNHRRFFCACRFMVGYAGAPSGAPVPLYAGPPIPRNPPPCSAWRQSLVASSTRSLHEDLISGFCT</sequence>
<comment type="caution">
    <text evidence="1">The sequence shown here is derived from an EMBL/GenBank/DDBJ whole genome shotgun (WGS) entry which is preliminary data.</text>
</comment>
<evidence type="ECO:0000313" key="1">
    <source>
        <dbReference type="EMBL" id="NJP03620.1"/>
    </source>
</evidence>
<organism evidence="1 2">
    <name type="scientific">Pseudomonas quercus</name>
    <dbReference type="NCBI Taxonomy" id="2722792"/>
    <lineage>
        <taxon>Bacteria</taxon>
        <taxon>Pseudomonadati</taxon>
        <taxon>Pseudomonadota</taxon>
        <taxon>Gammaproteobacteria</taxon>
        <taxon>Pseudomonadales</taxon>
        <taxon>Pseudomonadaceae</taxon>
        <taxon>Pseudomonas</taxon>
    </lineage>
</organism>
<dbReference type="EMBL" id="JAAVJI010000029">
    <property type="protein sequence ID" value="NJP03620.1"/>
    <property type="molecule type" value="Genomic_DNA"/>
</dbReference>
<name>A0ABX0YJN5_9PSED</name>
<gene>
    <name evidence="1" type="ORF">HBH25_22630</name>
</gene>
<evidence type="ECO:0008006" key="3">
    <source>
        <dbReference type="Google" id="ProtNLM"/>
    </source>
</evidence>